<protein>
    <submittedName>
        <fullName evidence="1">Uncharacterized protein</fullName>
    </submittedName>
</protein>
<accession>A0AAC8W518</accession>
<dbReference type="KEGG" id="ati:AL072_29975"/>
<name>A0AAC8W518_9PROT</name>
<dbReference type="Proteomes" id="UP000069935">
    <property type="component" value="Chromosome 6"/>
</dbReference>
<evidence type="ECO:0000313" key="2">
    <source>
        <dbReference type="Proteomes" id="UP000069935"/>
    </source>
</evidence>
<dbReference type="EMBL" id="CP012406">
    <property type="protein sequence ID" value="ALG75167.1"/>
    <property type="molecule type" value="Genomic_DNA"/>
</dbReference>
<reference evidence="1 2" key="2">
    <citation type="journal article" date="2016" name="Genome Announc.">
        <title>Complete Genome Sequence of a Strain of Azospirillum thiophilum Isolated from a Sulfide Spring.</title>
        <authorList>
            <person name="Fomenkov A."/>
            <person name="Vincze T."/>
            <person name="Grabovich M."/>
            <person name="Anton B.P."/>
            <person name="Dubinina G."/>
            <person name="Orlova M."/>
            <person name="Belousova E."/>
            <person name="Roberts R.J."/>
        </authorList>
    </citation>
    <scope>NUCLEOTIDE SEQUENCE [LARGE SCALE GENOMIC DNA]</scope>
    <source>
        <strain evidence="1 2">BV-S</strain>
    </source>
</reference>
<dbReference type="AlphaFoldDB" id="A0AAC8W518"/>
<gene>
    <name evidence="1" type="ORF">AL072_29975</name>
</gene>
<reference evidence="2" key="1">
    <citation type="submission" date="2015-08" db="EMBL/GenBank/DDBJ databases">
        <title>Complete Genome Sequence of Azospirillum thiophilum BV-S.</title>
        <authorList>
            <person name="Fomenkov A."/>
            <person name="Vincze T."/>
            <person name="Grabovich M."/>
            <person name="Dubinina G."/>
            <person name="Orlova M."/>
            <person name="Belousova E."/>
            <person name="Roberts R.J."/>
        </authorList>
    </citation>
    <scope>NUCLEOTIDE SEQUENCE [LARGE SCALE GENOMIC DNA]</scope>
    <source>
        <strain evidence="2">BV-S</strain>
    </source>
</reference>
<evidence type="ECO:0000313" key="1">
    <source>
        <dbReference type="EMBL" id="ALG75167.1"/>
    </source>
</evidence>
<keyword evidence="2" id="KW-1185">Reference proteome</keyword>
<proteinExistence type="predicted"/>
<organism evidence="1 2">
    <name type="scientific">Azospirillum thiophilum</name>
    <dbReference type="NCBI Taxonomy" id="528244"/>
    <lineage>
        <taxon>Bacteria</taxon>
        <taxon>Pseudomonadati</taxon>
        <taxon>Pseudomonadota</taxon>
        <taxon>Alphaproteobacteria</taxon>
        <taxon>Rhodospirillales</taxon>
        <taxon>Azospirillaceae</taxon>
        <taxon>Azospirillum</taxon>
    </lineage>
</organism>
<dbReference type="RefSeq" id="WP_045585116.1">
    <property type="nucleotide sequence ID" value="NZ_CP012406.1"/>
</dbReference>
<sequence length="80" mass="8335">MTALLTLGGCALVLSGRMDHPADARFLAAWGEGASARMAGELLSQNPYVPDTVSGWGWASGWTETYPLTAALSLVERGGP</sequence>